<name>A0A7H4P1B1_9ENTR</name>
<reference evidence="6 7" key="1">
    <citation type="submission" date="2018-06" db="EMBL/GenBank/DDBJ databases">
        <authorList>
            <consortium name="Pathogen Informatics"/>
            <person name="Doyle S."/>
        </authorList>
    </citation>
    <scope>NUCLEOTIDE SEQUENCE [LARGE SCALE GENOMIC DNA]</scope>
    <source>
        <strain evidence="6 7">NCTC9149</strain>
    </source>
</reference>
<feature type="region of interest" description="Disordered" evidence="5">
    <location>
        <begin position="27"/>
        <end position="46"/>
    </location>
</feature>
<dbReference type="AlphaFoldDB" id="A0A7H4P1B1"/>
<dbReference type="InterPro" id="IPR004115">
    <property type="entry name" value="GAD-like_sf"/>
</dbReference>
<comment type="caution">
    <text evidence="6">The sequence shown here is derived from an EMBL/GenBank/DDBJ whole genome shotgun (WGS) entry which is preliminary data.</text>
</comment>
<evidence type="ECO:0000256" key="5">
    <source>
        <dbReference type="SAM" id="MobiDB-lite"/>
    </source>
</evidence>
<dbReference type="GO" id="GO:0005524">
    <property type="term" value="F:ATP binding"/>
    <property type="evidence" value="ECO:0007669"/>
    <property type="project" value="UniProtKB-KW"/>
</dbReference>
<evidence type="ECO:0000256" key="3">
    <source>
        <dbReference type="ARBA" id="ARBA00022840"/>
    </source>
</evidence>
<keyword evidence="3" id="KW-0067">ATP-binding</keyword>
<keyword evidence="1 6" id="KW-0436">Ligase</keyword>
<evidence type="ECO:0000313" key="7">
    <source>
        <dbReference type="Proteomes" id="UP000254571"/>
    </source>
</evidence>
<keyword evidence="4" id="KW-0648">Protein biosynthesis</keyword>
<dbReference type="GO" id="GO:0004815">
    <property type="term" value="F:aspartate-tRNA ligase activity"/>
    <property type="evidence" value="ECO:0007669"/>
    <property type="project" value="UniProtKB-EC"/>
</dbReference>
<keyword evidence="2" id="KW-0547">Nucleotide-binding</keyword>
<evidence type="ECO:0000313" key="6">
    <source>
        <dbReference type="EMBL" id="STW06226.1"/>
    </source>
</evidence>
<evidence type="ECO:0000256" key="1">
    <source>
        <dbReference type="ARBA" id="ARBA00022598"/>
    </source>
</evidence>
<proteinExistence type="predicted"/>
<organism evidence="6 7">
    <name type="scientific">Klebsiella grimontii</name>
    <dbReference type="NCBI Taxonomy" id="2058152"/>
    <lineage>
        <taxon>Bacteria</taxon>
        <taxon>Pseudomonadati</taxon>
        <taxon>Pseudomonadota</taxon>
        <taxon>Gammaproteobacteria</taxon>
        <taxon>Enterobacterales</taxon>
        <taxon>Enterobacteriaceae</taxon>
        <taxon>Klebsiella/Raoultella group</taxon>
        <taxon>Klebsiella</taxon>
    </lineage>
</organism>
<protein>
    <submittedName>
        <fullName evidence="6">Aspartyl-tRNA synthetase</fullName>
        <ecNumber evidence="6">6.1.1.12</ecNumber>
    </submittedName>
</protein>
<dbReference type="EC" id="6.1.1.12" evidence="6"/>
<dbReference type="GO" id="GO:0005737">
    <property type="term" value="C:cytoplasm"/>
    <property type="evidence" value="ECO:0007669"/>
    <property type="project" value="InterPro"/>
</dbReference>
<keyword evidence="6" id="KW-0030">Aminoacyl-tRNA synthetase</keyword>
<dbReference type="EMBL" id="UGMX01000002">
    <property type="protein sequence ID" value="STW06226.1"/>
    <property type="molecule type" value="Genomic_DNA"/>
</dbReference>
<sequence>MIFFGADNKKVVADALGALRLKLGKRPEPDRRKQMGAAVGYRLPDV</sequence>
<evidence type="ECO:0000256" key="4">
    <source>
        <dbReference type="ARBA" id="ARBA00022917"/>
    </source>
</evidence>
<dbReference type="GO" id="GO:0006412">
    <property type="term" value="P:translation"/>
    <property type="evidence" value="ECO:0007669"/>
    <property type="project" value="UniProtKB-KW"/>
</dbReference>
<dbReference type="SUPFAM" id="SSF55261">
    <property type="entry name" value="GAD domain-like"/>
    <property type="match status" value="1"/>
</dbReference>
<gene>
    <name evidence="6" type="primary">aspS_2</name>
    <name evidence="6" type="ORF">NCTC9149_02636</name>
</gene>
<evidence type="ECO:0000256" key="2">
    <source>
        <dbReference type="ARBA" id="ARBA00022741"/>
    </source>
</evidence>
<accession>A0A7H4P1B1</accession>
<dbReference type="Proteomes" id="UP000254571">
    <property type="component" value="Unassembled WGS sequence"/>
</dbReference>